<reference evidence="2" key="1">
    <citation type="journal article" date="2015" name="Nature">
        <title>Complex archaea that bridge the gap between prokaryotes and eukaryotes.</title>
        <authorList>
            <person name="Spang A."/>
            <person name="Saw J.H."/>
            <person name="Jorgensen S.L."/>
            <person name="Zaremba-Niedzwiedzka K."/>
            <person name="Martijn J."/>
            <person name="Lind A.E."/>
            <person name="van Eijk R."/>
            <person name="Schleper C."/>
            <person name="Guy L."/>
            <person name="Ettema T.J."/>
        </authorList>
    </citation>
    <scope>NUCLEOTIDE SEQUENCE</scope>
</reference>
<feature type="domain" description="Transposase DDE" evidence="1">
    <location>
        <begin position="12"/>
        <end position="465"/>
    </location>
</feature>
<dbReference type="EMBL" id="LAZR01033323">
    <property type="protein sequence ID" value="KKL48428.1"/>
    <property type="molecule type" value="Genomic_DNA"/>
</dbReference>
<sequence length="477" mass="53984">MTQCSMDAIKFKTLGKRSVVADFNGGTITSDAGALLLDKTEQAIGLLARAAECFVDHRDGDLIEHTVEQLLRQRVFALALGYEDLNDHDELSCDPLLAVVVGKREPTGRARRSRRDRGRPLAGKSTLNRLELTAENADAASRYKKIVLNFEAMRSLFVSVFLEAHDTPPEQIVIDLDATDDPLHGRQEGRFFHGYYKNYCYLPLYAFCGEHLLAAQLRPSNIDGSFGTVELLERIVGQIRGRWPEVRIIIRADSGFAREEIMAWCQANGVDYVLGLARNSRLVAEIAEELAGAEVEHERTGKAARYFKDFLYCTRDSWSRERRVVGKAEHLDKGSNPRFVVTSLTPSAYDARALYEDLYCARGEMENRIKEQQLCLFADRTSTRWMRSNQIRLWLSSLGYVLVSALRRLGLAGTKMARSRCDTIRLKLLKIGASVRVSVRRVLVALASGYPLQKLFHRVFHRLEAAIARRVFRPLRC</sequence>
<proteinExistence type="predicted"/>
<organism evidence="2">
    <name type="scientific">marine sediment metagenome</name>
    <dbReference type="NCBI Taxonomy" id="412755"/>
    <lineage>
        <taxon>unclassified sequences</taxon>
        <taxon>metagenomes</taxon>
        <taxon>ecological metagenomes</taxon>
    </lineage>
</organism>
<dbReference type="InterPro" id="IPR025668">
    <property type="entry name" value="Tnp_DDE_dom"/>
</dbReference>
<protein>
    <recommendedName>
        <fullName evidence="1">Transposase DDE domain-containing protein</fullName>
    </recommendedName>
</protein>
<comment type="caution">
    <text evidence="2">The sequence shown here is derived from an EMBL/GenBank/DDBJ whole genome shotgun (WGS) entry which is preliminary data.</text>
</comment>
<gene>
    <name evidence="2" type="ORF">LCGC14_2325610</name>
</gene>
<evidence type="ECO:0000259" key="1">
    <source>
        <dbReference type="Pfam" id="PF13701"/>
    </source>
</evidence>
<accession>A0A0F9CGI9</accession>
<evidence type="ECO:0000313" key="2">
    <source>
        <dbReference type="EMBL" id="KKL48428.1"/>
    </source>
</evidence>
<name>A0A0F9CGI9_9ZZZZ</name>
<dbReference type="Pfam" id="PF13701">
    <property type="entry name" value="DDE_Tnp_1_4"/>
    <property type="match status" value="1"/>
</dbReference>
<dbReference type="InterPro" id="IPR047960">
    <property type="entry name" value="Transpos_IS1380"/>
</dbReference>
<dbReference type="AlphaFoldDB" id="A0A0F9CGI9"/>
<dbReference type="NCBIfam" id="NF033539">
    <property type="entry name" value="transpos_IS1380"/>
    <property type="match status" value="1"/>
</dbReference>